<reference evidence="1 2" key="1">
    <citation type="journal article" date="2018" name="Nat. Genet.">
        <title>The Rosa genome provides new insights in the design of modern roses.</title>
        <authorList>
            <person name="Bendahmane M."/>
        </authorList>
    </citation>
    <scope>NUCLEOTIDE SEQUENCE [LARGE SCALE GENOMIC DNA]</scope>
    <source>
        <strain evidence="2">cv. Old Blush</strain>
    </source>
</reference>
<keyword evidence="2" id="KW-1185">Reference proteome</keyword>
<gene>
    <name evidence="1" type="ORF">RchiOBHm_Chr3g0469751</name>
</gene>
<dbReference type="EMBL" id="PDCK01000041">
    <property type="protein sequence ID" value="PRQ43558.1"/>
    <property type="molecule type" value="Genomic_DNA"/>
</dbReference>
<sequence>MRTPYKDTFLLKCPKYLRRTRKKKNRATLAFFVLAKLKFSHTNFGQKSKLLRLPPSRSLFPTQIWPKS</sequence>
<name>A0A2P6RAW1_ROSCH</name>
<dbReference type="AlphaFoldDB" id="A0A2P6RAW1"/>
<dbReference type="Proteomes" id="UP000238479">
    <property type="component" value="Chromosome 3"/>
</dbReference>
<accession>A0A2P6RAW1</accession>
<comment type="caution">
    <text evidence="1">The sequence shown here is derived from an EMBL/GenBank/DDBJ whole genome shotgun (WGS) entry which is preliminary data.</text>
</comment>
<organism evidence="1 2">
    <name type="scientific">Rosa chinensis</name>
    <name type="common">China rose</name>
    <dbReference type="NCBI Taxonomy" id="74649"/>
    <lineage>
        <taxon>Eukaryota</taxon>
        <taxon>Viridiplantae</taxon>
        <taxon>Streptophyta</taxon>
        <taxon>Embryophyta</taxon>
        <taxon>Tracheophyta</taxon>
        <taxon>Spermatophyta</taxon>
        <taxon>Magnoliopsida</taxon>
        <taxon>eudicotyledons</taxon>
        <taxon>Gunneridae</taxon>
        <taxon>Pentapetalae</taxon>
        <taxon>rosids</taxon>
        <taxon>fabids</taxon>
        <taxon>Rosales</taxon>
        <taxon>Rosaceae</taxon>
        <taxon>Rosoideae</taxon>
        <taxon>Rosoideae incertae sedis</taxon>
        <taxon>Rosa</taxon>
    </lineage>
</organism>
<dbReference type="Gramene" id="PRQ43558">
    <property type="protein sequence ID" value="PRQ43558"/>
    <property type="gene ID" value="RchiOBHm_Chr3g0469751"/>
</dbReference>
<evidence type="ECO:0000313" key="1">
    <source>
        <dbReference type="EMBL" id="PRQ43558.1"/>
    </source>
</evidence>
<proteinExistence type="predicted"/>
<evidence type="ECO:0000313" key="2">
    <source>
        <dbReference type="Proteomes" id="UP000238479"/>
    </source>
</evidence>
<protein>
    <submittedName>
        <fullName evidence="1">Uncharacterized protein</fullName>
    </submittedName>
</protein>